<sequence>MTIVREDFGVHKGQKVDIYSIENSNGLKARVITYGARLVEMHTPGRDGTFADVVLGFDTLEAYEATDTFFGATCGHYGNRIKDGTFELDGATVRLSRNEGENHLHGGVAGFDKVVWAAYADERENSVTFTHVVADGCEGYPGNLVVKAKYTLLDDDRLLIEMSGFTDRPTILNMVHHSYWNVAGHANGPVTAQVLTVDADFYTPVDEDLLATGEVRSVAGTPFDFRSEKAIGADIDNIPSVGVGHLVGGGYDHNWVLRDFGPGLRSVATLRDPASGRGFTLRSTEPGVQIYTGGYLTERMIGKGDRPYQTYSGLTFETQKFPGSPNFAHFPSSRLNPGEVYSHLMEFQFFANR</sequence>
<dbReference type="RefSeq" id="WP_073630456.1">
    <property type="nucleotide sequence ID" value="NZ_FRXO01000006.1"/>
</dbReference>
<feature type="active site" description="Proton donor" evidence="6">
    <location>
        <position position="177"/>
    </location>
</feature>
<comment type="catalytic activity">
    <reaction evidence="5">
        <text>alpha-D-glucose = beta-D-glucose</text>
        <dbReference type="Rhea" id="RHEA:10264"/>
        <dbReference type="ChEBI" id="CHEBI:15903"/>
        <dbReference type="ChEBI" id="CHEBI:17925"/>
        <dbReference type="EC" id="5.1.3.3"/>
    </reaction>
</comment>
<dbReference type="EMBL" id="FRXO01000006">
    <property type="protein sequence ID" value="SHO66542.1"/>
    <property type="molecule type" value="Genomic_DNA"/>
</dbReference>
<dbReference type="SUPFAM" id="SSF74650">
    <property type="entry name" value="Galactose mutarotase-like"/>
    <property type="match status" value="1"/>
</dbReference>
<feature type="binding site" evidence="8">
    <location>
        <begin position="79"/>
        <end position="80"/>
    </location>
    <ligand>
        <name>beta-D-galactose</name>
        <dbReference type="ChEBI" id="CHEBI:27667"/>
    </ligand>
</feature>
<accession>A0A1M7ZP00</accession>
<dbReference type="OrthoDB" id="9779408at2"/>
<dbReference type="GO" id="GO:0030246">
    <property type="term" value="F:carbohydrate binding"/>
    <property type="evidence" value="ECO:0007669"/>
    <property type="project" value="InterPro"/>
</dbReference>
<dbReference type="PANTHER" id="PTHR10091">
    <property type="entry name" value="ALDOSE-1-EPIMERASE"/>
    <property type="match status" value="1"/>
</dbReference>
<dbReference type="Pfam" id="PF01263">
    <property type="entry name" value="Aldose_epim"/>
    <property type="match status" value="1"/>
</dbReference>
<evidence type="ECO:0000256" key="1">
    <source>
        <dbReference type="ARBA" id="ARBA00005028"/>
    </source>
</evidence>
<evidence type="ECO:0000256" key="5">
    <source>
        <dbReference type="PIRNR" id="PIRNR005096"/>
    </source>
</evidence>
<dbReference type="InterPro" id="IPR015443">
    <property type="entry name" value="Aldose_1-epimerase"/>
</dbReference>
<dbReference type="InterPro" id="IPR008183">
    <property type="entry name" value="Aldose_1/G6P_1-epimerase"/>
</dbReference>
<comment type="pathway">
    <text evidence="1 5">Carbohydrate metabolism; hexose metabolism.</text>
</comment>
<dbReference type="InterPro" id="IPR047215">
    <property type="entry name" value="Galactose_mutarotase-like"/>
</dbReference>
<dbReference type="NCBIfam" id="NF008277">
    <property type="entry name" value="PRK11055.1"/>
    <property type="match status" value="1"/>
</dbReference>
<dbReference type="AlphaFoldDB" id="A0A1M7ZP00"/>
<evidence type="ECO:0000256" key="6">
    <source>
        <dbReference type="PIRSR" id="PIRSR005096-1"/>
    </source>
</evidence>
<evidence type="ECO:0000313" key="9">
    <source>
        <dbReference type="EMBL" id="SHO66542.1"/>
    </source>
</evidence>
<feature type="active site" description="Proton acceptor" evidence="6">
    <location>
        <position position="317"/>
    </location>
</feature>
<dbReference type="STRING" id="1123029.SAMN02745172_03201"/>
<organism evidence="9 10">
    <name type="scientific">Pseudoxanthobacter soli DSM 19599</name>
    <dbReference type="NCBI Taxonomy" id="1123029"/>
    <lineage>
        <taxon>Bacteria</taxon>
        <taxon>Pseudomonadati</taxon>
        <taxon>Pseudomonadota</taxon>
        <taxon>Alphaproteobacteria</taxon>
        <taxon>Hyphomicrobiales</taxon>
        <taxon>Segnochrobactraceae</taxon>
        <taxon>Pseudoxanthobacter</taxon>
    </lineage>
</organism>
<evidence type="ECO:0000256" key="8">
    <source>
        <dbReference type="PIRSR" id="PIRSR005096-3"/>
    </source>
</evidence>
<dbReference type="InterPro" id="IPR011013">
    <property type="entry name" value="Gal_mutarotase_sf_dom"/>
</dbReference>
<dbReference type="PIRSF" id="PIRSF005096">
    <property type="entry name" value="GALM"/>
    <property type="match status" value="1"/>
</dbReference>
<dbReference type="Gene3D" id="2.70.98.10">
    <property type="match status" value="1"/>
</dbReference>
<protein>
    <recommendedName>
        <fullName evidence="5">Aldose 1-epimerase</fullName>
        <ecNumber evidence="5">5.1.3.3</ecNumber>
    </recommendedName>
</protein>
<feature type="binding site" evidence="8">
    <location>
        <begin position="177"/>
        <end position="179"/>
    </location>
    <ligand>
        <name>beta-D-galactose</name>
        <dbReference type="ChEBI" id="CHEBI:27667"/>
    </ligand>
</feature>
<keyword evidence="3 5" id="KW-0413">Isomerase</keyword>
<dbReference type="Proteomes" id="UP000186406">
    <property type="component" value="Unassembled WGS sequence"/>
</dbReference>
<dbReference type="GO" id="GO:0006006">
    <property type="term" value="P:glucose metabolic process"/>
    <property type="evidence" value="ECO:0007669"/>
    <property type="project" value="TreeGrafter"/>
</dbReference>
<evidence type="ECO:0000256" key="7">
    <source>
        <dbReference type="PIRSR" id="PIRSR005096-2"/>
    </source>
</evidence>
<name>A0A1M7ZP00_9HYPH</name>
<evidence type="ECO:0000256" key="2">
    <source>
        <dbReference type="ARBA" id="ARBA00006206"/>
    </source>
</evidence>
<comment type="similarity">
    <text evidence="2 5">Belongs to the aldose epimerase family.</text>
</comment>
<dbReference type="EC" id="5.1.3.3" evidence="5"/>
<proteinExistence type="inferred from homology"/>
<reference evidence="9 10" key="1">
    <citation type="submission" date="2016-12" db="EMBL/GenBank/DDBJ databases">
        <authorList>
            <person name="Song W.-J."/>
            <person name="Kurnit D.M."/>
        </authorList>
    </citation>
    <scope>NUCLEOTIDE SEQUENCE [LARGE SCALE GENOMIC DNA]</scope>
    <source>
        <strain evidence="9 10">DSM 19599</strain>
    </source>
</reference>
<evidence type="ECO:0000313" key="10">
    <source>
        <dbReference type="Proteomes" id="UP000186406"/>
    </source>
</evidence>
<dbReference type="PANTHER" id="PTHR10091:SF0">
    <property type="entry name" value="GALACTOSE MUTAROTASE"/>
    <property type="match status" value="1"/>
</dbReference>
<evidence type="ECO:0000256" key="3">
    <source>
        <dbReference type="ARBA" id="ARBA00023235"/>
    </source>
</evidence>
<evidence type="ECO:0000256" key="4">
    <source>
        <dbReference type="ARBA" id="ARBA00023277"/>
    </source>
</evidence>
<keyword evidence="10" id="KW-1185">Reference proteome</keyword>
<feature type="binding site" evidence="7">
    <location>
        <position position="252"/>
    </location>
    <ligand>
        <name>beta-D-galactose</name>
        <dbReference type="ChEBI" id="CHEBI:27667"/>
    </ligand>
</feature>
<dbReference type="GO" id="GO:0004034">
    <property type="term" value="F:aldose 1-epimerase activity"/>
    <property type="evidence" value="ECO:0007669"/>
    <property type="project" value="UniProtKB-EC"/>
</dbReference>
<dbReference type="UniPathway" id="UPA00242"/>
<keyword evidence="4 5" id="KW-0119">Carbohydrate metabolism</keyword>
<dbReference type="CDD" id="cd09019">
    <property type="entry name" value="galactose_mutarotase_like"/>
    <property type="match status" value="1"/>
</dbReference>
<gene>
    <name evidence="9" type="ORF">SAMN02745172_03201</name>
</gene>
<dbReference type="GO" id="GO:0033499">
    <property type="term" value="P:galactose catabolic process via UDP-galactose, Leloir pathway"/>
    <property type="evidence" value="ECO:0007669"/>
    <property type="project" value="TreeGrafter"/>
</dbReference>
<dbReference type="InterPro" id="IPR014718">
    <property type="entry name" value="GH-type_carb-bd"/>
</dbReference>